<feature type="compositionally biased region" description="Basic and acidic residues" evidence="1">
    <location>
        <begin position="166"/>
        <end position="182"/>
    </location>
</feature>
<feature type="region of interest" description="Disordered" evidence="1">
    <location>
        <begin position="166"/>
        <end position="192"/>
    </location>
</feature>
<proteinExistence type="predicted"/>
<evidence type="ECO:0000313" key="2">
    <source>
        <dbReference type="EMBL" id="CAE0266999.1"/>
    </source>
</evidence>
<organism evidence="2">
    <name type="scientific">Palpitomonas bilix</name>
    <dbReference type="NCBI Taxonomy" id="652834"/>
    <lineage>
        <taxon>Eukaryota</taxon>
        <taxon>Eukaryota incertae sedis</taxon>
    </lineage>
</organism>
<sequence length="478" mass="53322">MTMKKDKGKKMVAPEQHESVKKEDEDESQGAISAPVPVGEEVTIKQEIETCVTVAPRTEKEAGPTRSRCSIPLPRRDAGEEATGLHPGTQLSKKRKRNNEQNCCYAPKICVKAARYAQMRSTVPPHNERPRRRGEGDQGATSIPVVEVTRKEVETCILVRTVKKDKGKSTIAPEQHKSVKKEDEDESQGAISAPVGKVTIKQEIETCITVAPLKKEAGPTRPSCSIPVPRRDAGEEKTGLRPGTQLSNKRKRSKVQNCCYAPKICVKAARYARTRPVPFRGQWPSRRANNANITPARPATSTAERSIRPWEYISRVEVGTQRRAVPLHVPSAFNIAEPNPTYSFSLEKLKKVVRQHGDIKRAKQYASHDINVLLNSLAGLFLVDATNNATTPNVRRDDLLSLIHTRLLAYRSTHGVASDLLSEDWERRIMHLFSITTSNGARCIGRGFSAMYINNRNKMCLQRIQLYVHEEGEEGNDS</sequence>
<feature type="region of interest" description="Disordered" evidence="1">
    <location>
        <begin position="218"/>
        <end position="248"/>
    </location>
</feature>
<dbReference type="EMBL" id="HBIB01044842">
    <property type="protein sequence ID" value="CAE0266999.1"/>
    <property type="molecule type" value="Transcribed_RNA"/>
</dbReference>
<feature type="compositionally biased region" description="Basic residues" evidence="1">
    <location>
        <begin position="1"/>
        <end position="10"/>
    </location>
</feature>
<protein>
    <submittedName>
        <fullName evidence="2">Uncharacterized protein</fullName>
    </submittedName>
</protein>
<name>A0A7S3LVY1_9EUKA</name>
<accession>A0A7S3LVY1</accession>
<evidence type="ECO:0000256" key="1">
    <source>
        <dbReference type="SAM" id="MobiDB-lite"/>
    </source>
</evidence>
<feature type="region of interest" description="Disordered" evidence="1">
    <location>
        <begin position="1"/>
        <end position="41"/>
    </location>
</feature>
<dbReference type="AlphaFoldDB" id="A0A7S3LVY1"/>
<feature type="region of interest" description="Disordered" evidence="1">
    <location>
        <begin position="121"/>
        <end position="141"/>
    </location>
</feature>
<feature type="region of interest" description="Disordered" evidence="1">
    <location>
        <begin position="55"/>
        <end position="98"/>
    </location>
</feature>
<feature type="compositionally biased region" description="Polar residues" evidence="1">
    <location>
        <begin position="287"/>
        <end position="301"/>
    </location>
</feature>
<feature type="region of interest" description="Disordered" evidence="1">
    <location>
        <begin position="280"/>
        <end position="301"/>
    </location>
</feature>
<reference evidence="2" key="1">
    <citation type="submission" date="2021-01" db="EMBL/GenBank/DDBJ databases">
        <authorList>
            <person name="Corre E."/>
            <person name="Pelletier E."/>
            <person name="Niang G."/>
            <person name="Scheremetjew M."/>
            <person name="Finn R."/>
            <person name="Kale V."/>
            <person name="Holt S."/>
            <person name="Cochrane G."/>
            <person name="Meng A."/>
            <person name="Brown T."/>
            <person name="Cohen L."/>
        </authorList>
    </citation>
    <scope>NUCLEOTIDE SEQUENCE</scope>
    <source>
        <strain evidence="2">NIES-2562</strain>
    </source>
</reference>
<feature type="compositionally biased region" description="Basic and acidic residues" evidence="1">
    <location>
        <begin position="229"/>
        <end position="239"/>
    </location>
</feature>
<gene>
    <name evidence="2" type="ORF">PBIL07802_LOCUS29342</name>
</gene>